<dbReference type="Gramene" id="OPUNC06G01380.3">
    <property type="protein sequence ID" value="OPUNC06G01380.3"/>
    <property type="gene ID" value="OPUNC06G01380"/>
</dbReference>
<proteinExistence type="predicted"/>
<feature type="compositionally biased region" description="Basic residues" evidence="1">
    <location>
        <begin position="57"/>
        <end position="79"/>
    </location>
</feature>
<evidence type="ECO:0000313" key="3">
    <source>
        <dbReference type="Proteomes" id="UP000026962"/>
    </source>
</evidence>
<keyword evidence="3" id="KW-1185">Reference proteome</keyword>
<name>A0A0E0L775_ORYPU</name>
<organism evidence="2">
    <name type="scientific">Oryza punctata</name>
    <name type="common">Red rice</name>
    <dbReference type="NCBI Taxonomy" id="4537"/>
    <lineage>
        <taxon>Eukaryota</taxon>
        <taxon>Viridiplantae</taxon>
        <taxon>Streptophyta</taxon>
        <taxon>Embryophyta</taxon>
        <taxon>Tracheophyta</taxon>
        <taxon>Spermatophyta</taxon>
        <taxon>Magnoliopsida</taxon>
        <taxon>Liliopsida</taxon>
        <taxon>Poales</taxon>
        <taxon>Poaceae</taxon>
        <taxon>BOP clade</taxon>
        <taxon>Oryzoideae</taxon>
        <taxon>Oryzeae</taxon>
        <taxon>Oryzinae</taxon>
        <taxon>Oryza</taxon>
    </lineage>
</organism>
<reference evidence="2" key="1">
    <citation type="submission" date="2015-04" db="UniProtKB">
        <authorList>
            <consortium name="EnsemblPlants"/>
        </authorList>
    </citation>
    <scope>IDENTIFICATION</scope>
</reference>
<feature type="region of interest" description="Disordered" evidence="1">
    <location>
        <begin position="56"/>
        <end position="79"/>
    </location>
</feature>
<dbReference type="Proteomes" id="UP000026962">
    <property type="component" value="Chromosome 6"/>
</dbReference>
<dbReference type="AlphaFoldDB" id="A0A0E0L775"/>
<dbReference type="EnsemblPlants" id="OPUNC06G01380.3">
    <property type="protein sequence ID" value="OPUNC06G01380.3"/>
    <property type="gene ID" value="OPUNC06G01380"/>
</dbReference>
<reference evidence="2" key="2">
    <citation type="submission" date="2018-05" db="EMBL/GenBank/DDBJ databases">
        <title>OpunRS2 (Oryza punctata Reference Sequence Version 2).</title>
        <authorList>
            <person name="Zhang J."/>
            <person name="Kudrna D."/>
            <person name="Lee S."/>
            <person name="Talag J."/>
            <person name="Welchert J."/>
            <person name="Wing R.A."/>
        </authorList>
    </citation>
    <scope>NUCLEOTIDE SEQUENCE [LARGE SCALE GENOMIC DNA]</scope>
</reference>
<accession>A0A0E0L775</accession>
<sequence length="115" mass="13106">MRSRDDPTAGIPPVGPTETGQWRSMWARTTGCSRSPPSRAPRIYLTGLLVGEDAAYRRRKRRRRRGRGEKKKLAKKKKIAAAGFERRRRSWGLGGPAIEPTNSRFFKVMIGIEPW</sequence>
<dbReference type="HOGENOM" id="CLU_2112889_0_0_1"/>
<evidence type="ECO:0000313" key="2">
    <source>
        <dbReference type="EnsemblPlants" id="OPUNC06G01380.3"/>
    </source>
</evidence>
<feature type="region of interest" description="Disordered" evidence="1">
    <location>
        <begin position="1"/>
        <end position="39"/>
    </location>
</feature>
<protein>
    <submittedName>
        <fullName evidence="2">Uncharacterized protein</fullName>
    </submittedName>
</protein>
<evidence type="ECO:0000256" key="1">
    <source>
        <dbReference type="SAM" id="MobiDB-lite"/>
    </source>
</evidence>